<gene>
    <name evidence="5" type="ORF">UFOPK2312_00306</name>
    <name evidence="6" type="ORF">UFOPK2802_00934</name>
    <name evidence="7" type="ORF">UFOPK3948_00253</name>
    <name evidence="8" type="ORF">UFOPK4355_00688</name>
</gene>
<dbReference type="PANTHER" id="PTHR32039:SF7">
    <property type="entry name" value="COMPETENCE PROTEIN COMM"/>
    <property type="match status" value="1"/>
</dbReference>
<name>A0A6J7M2Z1_9ZZZZ</name>
<dbReference type="NCBIfam" id="TIGR00368">
    <property type="entry name" value="YifB family Mg chelatase-like AAA ATPase"/>
    <property type="match status" value="1"/>
</dbReference>
<evidence type="ECO:0000313" key="6">
    <source>
        <dbReference type="EMBL" id="CAB4747581.1"/>
    </source>
</evidence>
<dbReference type="SUPFAM" id="SSF52540">
    <property type="entry name" value="P-loop containing nucleoside triphosphate hydrolases"/>
    <property type="match status" value="1"/>
</dbReference>
<dbReference type="GO" id="GO:0003677">
    <property type="term" value="F:DNA binding"/>
    <property type="evidence" value="ECO:0007669"/>
    <property type="project" value="InterPro"/>
</dbReference>
<evidence type="ECO:0000259" key="4">
    <source>
        <dbReference type="SMART" id="SM00382"/>
    </source>
</evidence>
<dbReference type="InterPro" id="IPR045006">
    <property type="entry name" value="CHLI-like"/>
</dbReference>
<evidence type="ECO:0000313" key="7">
    <source>
        <dbReference type="EMBL" id="CAB4972759.1"/>
    </source>
</evidence>
<evidence type="ECO:0000313" key="5">
    <source>
        <dbReference type="EMBL" id="CAB4666245.1"/>
    </source>
</evidence>
<accession>A0A6J7M2Z1</accession>
<dbReference type="Gene3D" id="3.40.50.300">
    <property type="entry name" value="P-loop containing nucleotide triphosphate hydrolases"/>
    <property type="match status" value="1"/>
</dbReference>
<dbReference type="EMBL" id="CAFBQT010000078">
    <property type="protein sequence ID" value="CAB5064529.1"/>
    <property type="molecule type" value="Genomic_DNA"/>
</dbReference>
<dbReference type="InterPro" id="IPR003593">
    <property type="entry name" value="AAA+_ATPase"/>
</dbReference>
<proteinExistence type="inferred from homology"/>
<dbReference type="InterPro" id="IPR025158">
    <property type="entry name" value="Mg_chelat-rel_C"/>
</dbReference>
<dbReference type="GO" id="GO:0005524">
    <property type="term" value="F:ATP binding"/>
    <property type="evidence" value="ECO:0007669"/>
    <property type="project" value="UniProtKB-KW"/>
</dbReference>
<reference evidence="7" key="1">
    <citation type="submission" date="2020-05" db="EMBL/GenBank/DDBJ databases">
        <authorList>
            <person name="Chiriac C."/>
            <person name="Salcher M."/>
            <person name="Ghai R."/>
            <person name="Kavagutti S V."/>
        </authorList>
    </citation>
    <scope>NUCLEOTIDE SEQUENCE</scope>
</reference>
<dbReference type="InterPro" id="IPR004482">
    <property type="entry name" value="Mg_chelat-rel"/>
</dbReference>
<dbReference type="EMBL" id="CAEZYX010000123">
    <property type="protein sequence ID" value="CAB4747581.1"/>
    <property type="molecule type" value="Genomic_DNA"/>
</dbReference>
<dbReference type="InterPro" id="IPR001208">
    <property type="entry name" value="MCM_dom"/>
</dbReference>
<comment type="similarity">
    <text evidence="1">Belongs to the Mg-chelatase subunits D/I family. ComM subfamily.</text>
</comment>
<dbReference type="PANTHER" id="PTHR32039">
    <property type="entry name" value="MAGNESIUM-CHELATASE SUBUNIT CHLI"/>
    <property type="match status" value="1"/>
</dbReference>
<dbReference type="Gene3D" id="3.30.230.10">
    <property type="match status" value="1"/>
</dbReference>
<evidence type="ECO:0000256" key="2">
    <source>
        <dbReference type="ARBA" id="ARBA00022741"/>
    </source>
</evidence>
<dbReference type="EMBL" id="CAEZWY010000019">
    <property type="protein sequence ID" value="CAB4666245.1"/>
    <property type="molecule type" value="Genomic_DNA"/>
</dbReference>
<dbReference type="SUPFAM" id="SSF54211">
    <property type="entry name" value="Ribosomal protein S5 domain 2-like"/>
    <property type="match status" value="1"/>
</dbReference>
<dbReference type="InterPro" id="IPR027417">
    <property type="entry name" value="P-loop_NTPase"/>
</dbReference>
<organism evidence="7">
    <name type="scientific">freshwater metagenome</name>
    <dbReference type="NCBI Taxonomy" id="449393"/>
    <lineage>
        <taxon>unclassified sequences</taxon>
        <taxon>metagenomes</taxon>
        <taxon>ecological metagenomes</taxon>
    </lineage>
</organism>
<feature type="domain" description="AAA+ ATPase" evidence="4">
    <location>
        <begin position="210"/>
        <end position="394"/>
    </location>
</feature>
<evidence type="ECO:0000256" key="1">
    <source>
        <dbReference type="ARBA" id="ARBA00006354"/>
    </source>
</evidence>
<keyword evidence="3" id="KW-0067">ATP-binding</keyword>
<dbReference type="Pfam" id="PF13335">
    <property type="entry name" value="Mg_chelatase_C"/>
    <property type="match status" value="1"/>
</dbReference>
<sequence length="507" mass="54787">MTIGVTHGVSLIGLSGTLVQIEVDISDGLPHYSLLGLPDLALMESRDRVRSALVNSRELWPNKKVTVSLSPAWLPKSGSNFDLPIAVAILAAQEVIPIERVVGSVFFGELALDGRIREARGVLPALISLLGSEIERVIVPMANAAEAKLVSGLEIIPMENISELLKWLRTGIRVEVNELFPPLAERNFKDLSDVAGQLEARYALEVAATGGHHILMIGPPGTGKTMLAERLPSLLPELGEKDSLEVSAIHSVAGVLKERGLFSKEPPFIAPHHTTTRTAMVGGGSSVLKPGACSLAHNGVLFIDEAPECVSGVLDALRQPLESGQITITRAIGSATFPANFILVLAANPCPCGRLSGRGRGCTCSSLQIRRYLNRLSGPLIDRVDLRIKVEPPTRTAFASGEGGESSALVRERVATARLRSVRRFKSLKISRNAEIPAFALRNEFKAERRGMSLLHSEMDRENLTARGFHKALRLSWSIADLAEHDLPLLEDVQRALSLRDGMDLFG</sequence>
<dbReference type="Pfam" id="PF13541">
    <property type="entry name" value="ChlI"/>
    <property type="match status" value="1"/>
</dbReference>
<keyword evidence="2" id="KW-0547">Nucleotide-binding</keyword>
<evidence type="ECO:0000256" key="3">
    <source>
        <dbReference type="ARBA" id="ARBA00022840"/>
    </source>
</evidence>
<dbReference type="InterPro" id="IPR000523">
    <property type="entry name" value="Mg_chelatse_chII-like_cat_dom"/>
</dbReference>
<dbReference type="Pfam" id="PF01078">
    <property type="entry name" value="Mg_chelatase"/>
    <property type="match status" value="1"/>
</dbReference>
<dbReference type="PRINTS" id="PR01657">
    <property type="entry name" value="MCMFAMILY"/>
</dbReference>
<protein>
    <submittedName>
        <fullName evidence="7">Unannotated protein</fullName>
    </submittedName>
</protein>
<dbReference type="SMART" id="SM00382">
    <property type="entry name" value="AAA"/>
    <property type="match status" value="1"/>
</dbReference>
<evidence type="ECO:0000313" key="8">
    <source>
        <dbReference type="EMBL" id="CAB5064529.1"/>
    </source>
</evidence>
<dbReference type="InterPro" id="IPR020568">
    <property type="entry name" value="Ribosomal_Su5_D2-typ_SF"/>
</dbReference>
<dbReference type="InterPro" id="IPR014721">
    <property type="entry name" value="Ribsml_uS5_D2-typ_fold_subgr"/>
</dbReference>
<dbReference type="EMBL" id="CAFBOI010000015">
    <property type="protein sequence ID" value="CAB4972759.1"/>
    <property type="molecule type" value="Genomic_DNA"/>
</dbReference>
<dbReference type="AlphaFoldDB" id="A0A6J7M2Z1"/>